<dbReference type="Gene3D" id="2.150.10.10">
    <property type="entry name" value="Serralysin-like metalloprotease, C-terminal"/>
    <property type="match status" value="1"/>
</dbReference>
<evidence type="ECO:0000313" key="2">
    <source>
        <dbReference type="EMBL" id="KAG2534698.1"/>
    </source>
</evidence>
<feature type="region of interest" description="Disordered" evidence="1">
    <location>
        <begin position="620"/>
        <end position="652"/>
    </location>
</feature>
<feature type="compositionally biased region" description="Polar residues" evidence="1">
    <location>
        <begin position="978"/>
        <end position="991"/>
    </location>
</feature>
<feature type="compositionally biased region" description="Low complexity" evidence="1">
    <location>
        <begin position="1357"/>
        <end position="1380"/>
    </location>
</feature>
<sequence>MYPSPYAGSGAGAGGKIRRRPPTRAASTPYERPPAAAAAHRLAAAAAAASASSAPGGESGGGGGGWVSRLVDPASRLIAGGAARLFGSVFRKRLAPPPAPSLQLSTHGRNNDPTPDFPDSTNVDSPSLPEGAIDKGKNIAATSDDKALSEVEHLLMRKTFTRVEFDRLTDLLRARTIEPDPPKSIVFREENNEGIRIDAIGGSTSHQMAAESPTVKVHSHDVKSPAELAKQYMSSRYSREPPSSSLRSRLFLENKGEASNDAYDRRPGPPIVQAPIEFGNENPGLPVNGYVTSGLRGRSAIYRMSRSPYFKGSSSSDVNTFSLSQRAQSSHIGGRQVLKRRGSDLENEIGSIGPIRRIRQKSNMMSPFRDARAISRGNLLTSRTSGSDFTEDSTSIQESPSSKRLLLGTTSVRPQESHKNGDNKPSDNTPSIPAQSNKMAEKIFEQLNIIAPSPKEKQSGQQPVTGNTSNSMSKKPVLQDIGPSCMYDPSSSLKFQDLDGANGPLDPDLNGSLLKKDKLNMIEGGFSKVASSDKPTFLGNSVSASTSRKPGFKMAVIEDLTELDDDLEVVPIPSKSLSSKIEVKTTEQKSDSTRKEQKVGQNILEQKVESNLMKNMVDSPVSEQHVASLSKSVSSSGGLFSSNDPAKAVPHTSVDNNAGFAFSNAPPGTRPATSVSVMPLASVNDDKQTGASNTSVGLKQSIAPDLETPNVKNKSTFGQSVTKLTILDRTSSERGDKTEKAEDVIKSSDKVVPSTASATLNAPLHFASAASTSASLSNGFSNSSSPKLPTVPPTDKPAVSSAASTMFAAYSSSPAISSSSPAFTAFNFSSSTSAGFSMVSSAKSDGTTAEVKPASILSFGIGGAADEVKSTAPDSASKPSSKLLSSPISSSPITSGPTFSLVAASSDAAGAATAAPSNTSTAPGIRAASTAPFTFPSSGNSLFGFNSPAHSTGLSTSVTSSTSQPSAASALFSSKLTQPEDTMQQPSQSPKPQFGSPFPSVTPGVGASSSGSGTFSFGIGASSTGSGTMSFGAGASSSTPGTSSAFGAAAPSTGPGIFSFGAGSSSSGSGAVPFGVGATSSGPGTVSFGVGAASSGPGAVSFGAGSSSSGSGTVTFGVGAASSGPGTVSFGAGASSSGPGTISFGAGASSSGPGTVSFGAGASSSGPGTVSFGATTSTSGGFGNSPFGAGAPFANPFSSSSGTGFTLSSASSSAGASTVASTSVFASTTAASSASTFSNPFSSSSSPPSTFTFGQSASSGSAFAFGAQPAPTFSSQPPVFSFTTANTSMNSSTPQPAFGMTNTNTAFGMGSPGNDQMNEDSMANDTNQAAPAPIFGSPFGQQNSTPAAPAFGAPAVQPGGAFQFGGQQQAAQQNPSFPAAGSLEFQGGNFSLGSGGGGGDKSNRRMIKVKRVPKKR</sequence>
<feature type="compositionally biased region" description="Polar residues" evidence="1">
    <location>
        <begin position="378"/>
        <end position="414"/>
    </location>
</feature>
<feature type="region of interest" description="Disordered" evidence="1">
    <location>
        <begin position="868"/>
        <end position="892"/>
    </location>
</feature>
<evidence type="ECO:0000313" key="3">
    <source>
        <dbReference type="Proteomes" id="UP000823388"/>
    </source>
</evidence>
<accession>A0A8T0MDG8</accession>
<feature type="region of interest" description="Disordered" evidence="1">
    <location>
        <begin position="374"/>
        <end position="434"/>
    </location>
</feature>
<feature type="region of interest" description="Disordered" evidence="1">
    <location>
        <begin position="451"/>
        <end position="485"/>
    </location>
</feature>
<gene>
    <name evidence="2" type="ORF">PVAP13_9NG076797</name>
</gene>
<feature type="compositionally biased region" description="Polar residues" evidence="1">
    <location>
        <begin position="459"/>
        <end position="473"/>
    </location>
</feature>
<feature type="region of interest" description="Disordered" evidence="1">
    <location>
        <begin position="97"/>
        <end position="134"/>
    </location>
</feature>
<feature type="compositionally biased region" description="Polar residues" evidence="1">
    <location>
        <begin position="102"/>
        <end position="125"/>
    </location>
</feature>
<feature type="compositionally biased region" description="Low complexity" evidence="1">
    <location>
        <begin position="870"/>
        <end position="892"/>
    </location>
</feature>
<feature type="region of interest" description="Disordered" evidence="1">
    <location>
        <begin position="684"/>
        <end position="714"/>
    </location>
</feature>
<feature type="compositionally biased region" description="Basic and acidic residues" evidence="1">
    <location>
        <begin position="581"/>
        <end position="598"/>
    </location>
</feature>
<dbReference type="GO" id="GO:0005635">
    <property type="term" value="C:nuclear envelope"/>
    <property type="evidence" value="ECO:0007669"/>
    <property type="project" value="TreeGrafter"/>
</dbReference>
<feature type="region of interest" description="Disordered" evidence="1">
    <location>
        <begin position="978"/>
        <end position="1009"/>
    </location>
</feature>
<feature type="compositionally biased region" description="Low complexity" evidence="1">
    <location>
        <begin position="628"/>
        <end position="642"/>
    </location>
</feature>
<dbReference type="EMBL" id="CM029054">
    <property type="protein sequence ID" value="KAG2534698.1"/>
    <property type="molecule type" value="Genomic_DNA"/>
</dbReference>
<organism evidence="2 3">
    <name type="scientific">Panicum virgatum</name>
    <name type="common">Blackwell switchgrass</name>
    <dbReference type="NCBI Taxonomy" id="38727"/>
    <lineage>
        <taxon>Eukaryota</taxon>
        <taxon>Viridiplantae</taxon>
        <taxon>Streptophyta</taxon>
        <taxon>Embryophyta</taxon>
        <taxon>Tracheophyta</taxon>
        <taxon>Spermatophyta</taxon>
        <taxon>Magnoliopsida</taxon>
        <taxon>Liliopsida</taxon>
        <taxon>Poales</taxon>
        <taxon>Poaceae</taxon>
        <taxon>PACMAD clade</taxon>
        <taxon>Panicoideae</taxon>
        <taxon>Panicodae</taxon>
        <taxon>Paniceae</taxon>
        <taxon>Panicinae</taxon>
        <taxon>Panicum</taxon>
        <taxon>Panicum sect. Hiantes</taxon>
    </lineage>
</organism>
<dbReference type="SUPFAM" id="SSF101967">
    <property type="entry name" value="Adhesin YadA, collagen-binding domain"/>
    <property type="match status" value="1"/>
</dbReference>
<dbReference type="Proteomes" id="UP000823388">
    <property type="component" value="Chromosome 9N"/>
</dbReference>
<evidence type="ECO:0000256" key="1">
    <source>
        <dbReference type="SAM" id="MobiDB-lite"/>
    </source>
</evidence>
<name>A0A8T0MDG8_PANVG</name>
<proteinExistence type="predicted"/>
<dbReference type="GO" id="GO:0071763">
    <property type="term" value="P:nuclear membrane organization"/>
    <property type="evidence" value="ECO:0007669"/>
    <property type="project" value="TreeGrafter"/>
</dbReference>
<reference evidence="2" key="1">
    <citation type="submission" date="2020-05" db="EMBL/GenBank/DDBJ databases">
        <title>WGS assembly of Panicum virgatum.</title>
        <authorList>
            <person name="Lovell J.T."/>
            <person name="Jenkins J."/>
            <person name="Shu S."/>
            <person name="Juenger T.E."/>
            <person name="Schmutz J."/>
        </authorList>
    </citation>
    <scope>NUCLEOTIDE SEQUENCE</scope>
    <source>
        <strain evidence="2">AP13</strain>
    </source>
</reference>
<evidence type="ECO:0008006" key="4">
    <source>
        <dbReference type="Google" id="ProtNLM"/>
    </source>
</evidence>
<dbReference type="InterPro" id="IPR011049">
    <property type="entry name" value="Serralysin-like_metalloprot_C"/>
</dbReference>
<feature type="compositionally biased region" description="Polar residues" evidence="1">
    <location>
        <begin position="689"/>
        <end position="698"/>
    </location>
</feature>
<keyword evidence="3" id="KW-1185">Reference proteome</keyword>
<feature type="region of interest" description="Disordered" evidence="1">
    <location>
        <begin position="1341"/>
        <end position="1416"/>
    </location>
</feature>
<feature type="compositionally biased region" description="Low complexity" evidence="1">
    <location>
        <begin position="23"/>
        <end position="56"/>
    </location>
</feature>
<dbReference type="PANTHER" id="PTHR33416">
    <property type="entry name" value="NUCLEAR PORE COMPLEX PROTEIN NUP1"/>
    <property type="match status" value="1"/>
</dbReference>
<feature type="compositionally biased region" description="Basic and acidic residues" evidence="1">
    <location>
        <begin position="415"/>
        <end position="425"/>
    </location>
</feature>
<dbReference type="PANTHER" id="PTHR33416:SF20">
    <property type="entry name" value="NUCLEAR PORE COMPLEX PROTEIN NUP1"/>
    <property type="match status" value="1"/>
</dbReference>
<protein>
    <recommendedName>
        <fullName evidence="4">Nuclear pore complex protein NUP1</fullName>
    </recommendedName>
</protein>
<feature type="region of interest" description="Disordered" evidence="1">
    <location>
        <begin position="1"/>
        <end position="63"/>
    </location>
</feature>
<feature type="compositionally biased region" description="Basic residues" evidence="1">
    <location>
        <begin position="1404"/>
        <end position="1416"/>
    </location>
</feature>
<feature type="region of interest" description="Disordered" evidence="1">
    <location>
        <begin position="581"/>
        <end position="602"/>
    </location>
</feature>
<comment type="caution">
    <text evidence="2">The sequence shown here is derived from an EMBL/GenBank/DDBJ whole genome shotgun (WGS) entry which is preliminary data.</text>
</comment>